<accession>A0A918YM27</accession>
<feature type="signal peptide" evidence="1">
    <location>
        <begin position="1"/>
        <end position="24"/>
    </location>
</feature>
<reference evidence="2" key="2">
    <citation type="submission" date="2020-09" db="EMBL/GenBank/DDBJ databases">
        <authorList>
            <person name="Sun Q."/>
            <person name="Ohkuma M."/>
        </authorList>
    </citation>
    <scope>NUCLEOTIDE SEQUENCE</scope>
    <source>
        <strain evidence="2">JCM 4714</strain>
    </source>
</reference>
<proteinExistence type="predicted"/>
<gene>
    <name evidence="2" type="ORF">GCM10010339_60220</name>
</gene>
<keyword evidence="3" id="KW-1185">Reference proteome</keyword>
<dbReference type="EMBL" id="BMVG01000018">
    <property type="protein sequence ID" value="GHE09076.1"/>
    <property type="molecule type" value="Genomic_DNA"/>
</dbReference>
<dbReference type="RefSeq" id="WP_189956754.1">
    <property type="nucleotide sequence ID" value="NZ_BMVG01000018.1"/>
</dbReference>
<comment type="caution">
    <text evidence="2">The sequence shown here is derived from an EMBL/GenBank/DDBJ whole genome shotgun (WGS) entry which is preliminary data.</text>
</comment>
<evidence type="ECO:0000313" key="2">
    <source>
        <dbReference type="EMBL" id="GHE09076.1"/>
    </source>
</evidence>
<protein>
    <recommendedName>
        <fullName evidence="4">Secreted protein</fullName>
    </recommendedName>
</protein>
<organism evidence="2 3">
    <name type="scientific">Streptomyces alanosinicus</name>
    <dbReference type="NCBI Taxonomy" id="68171"/>
    <lineage>
        <taxon>Bacteria</taxon>
        <taxon>Bacillati</taxon>
        <taxon>Actinomycetota</taxon>
        <taxon>Actinomycetes</taxon>
        <taxon>Kitasatosporales</taxon>
        <taxon>Streptomycetaceae</taxon>
        <taxon>Streptomyces</taxon>
    </lineage>
</organism>
<sequence length="119" mass="12554">MSIRRKAGVAVSALALAGAGLAMAAPAHAIGGVTCPTNGLIVMTTGPKNYCAAGSIGYKTTSQLFDVPQITKVVKEHTEWNWAQFYNEFGVVSLKPGQDSQPLGNQMTFALEIDNPGWT</sequence>
<evidence type="ECO:0000313" key="3">
    <source>
        <dbReference type="Proteomes" id="UP000655443"/>
    </source>
</evidence>
<evidence type="ECO:0000256" key="1">
    <source>
        <dbReference type="SAM" id="SignalP"/>
    </source>
</evidence>
<feature type="chain" id="PRO_5036964634" description="Secreted protein" evidence="1">
    <location>
        <begin position="25"/>
        <end position="119"/>
    </location>
</feature>
<evidence type="ECO:0008006" key="4">
    <source>
        <dbReference type="Google" id="ProtNLM"/>
    </source>
</evidence>
<dbReference type="AlphaFoldDB" id="A0A918YM27"/>
<name>A0A918YM27_9ACTN</name>
<dbReference type="Proteomes" id="UP000655443">
    <property type="component" value="Unassembled WGS sequence"/>
</dbReference>
<keyword evidence="1" id="KW-0732">Signal</keyword>
<reference evidence="2" key="1">
    <citation type="journal article" date="2014" name="Int. J. Syst. Evol. Microbiol.">
        <title>Complete genome sequence of Corynebacterium casei LMG S-19264T (=DSM 44701T), isolated from a smear-ripened cheese.</title>
        <authorList>
            <consortium name="US DOE Joint Genome Institute (JGI-PGF)"/>
            <person name="Walter F."/>
            <person name="Albersmeier A."/>
            <person name="Kalinowski J."/>
            <person name="Ruckert C."/>
        </authorList>
    </citation>
    <scope>NUCLEOTIDE SEQUENCE</scope>
    <source>
        <strain evidence="2">JCM 4714</strain>
    </source>
</reference>